<dbReference type="PROSITE" id="PS51082">
    <property type="entry name" value="WH2"/>
    <property type="match status" value="1"/>
</dbReference>
<feature type="domain" description="WH2" evidence="2">
    <location>
        <begin position="257"/>
        <end position="274"/>
    </location>
</feature>
<dbReference type="GO" id="GO:0003779">
    <property type="term" value="F:actin binding"/>
    <property type="evidence" value="ECO:0007669"/>
    <property type="project" value="InterPro"/>
</dbReference>
<sequence>MNYNLISARDYLCTRDANATDASDVVDAFSETVLVRPTQDNNVLIDLSAAISLLKLATDVYDNVAKINLPALKKSNALHTTFDHNKLQILQDIITKISDAPVKQSLQQIVLKLRENTSANKTSLYKNFFNIYKNYMDKSKLKQTNNEEDIIFSEIVSLENNASPHSVYSDQRTIITDKVQTDVGETIVNVNTPIEPFVPPPPPLPANQSLEHMSSDMPPPPPPPPPALPATTAAIPALMSKSTNEPMSNKITTQLDPRDELLKAIRDRPKLRPVIKNKIDMNLDATTQQDKVVESNNFLANVLSKRLQATKYSSSEFEETDVEQDEYFNKNNYINYLRSRLDIVKDSLTYQNTTSETNESSVQTLNELLNSKSLSKNKLNSANDILNSLFEKNSHLLHNNPLNYNTINIDAMDENTLILSIENLIFNKLYTQALKAIEKALEIHPNNVKLILLQNRVHAVNDYINKESFV</sequence>
<evidence type="ECO:0000313" key="4">
    <source>
        <dbReference type="Proteomes" id="UP000201861"/>
    </source>
</evidence>
<reference evidence="3" key="1">
    <citation type="submission" date="2017-04" db="EMBL/GenBank/DDBJ databases">
        <title>Complete genome sequence of Urbanus proteus nucleopolyhedrovirus (UrprNPV).</title>
        <authorList>
            <person name="Santos E.R."/>
            <person name="Melo F.L."/>
            <person name="Sosa-Gomez D.R."/>
            <person name="Ribeiro B.M."/>
            <person name="Ardisson-Araujo D.M.P."/>
        </authorList>
    </citation>
    <scope>NUCLEOTIDE SEQUENCE [LARGE SCALE GENOMIC DNA]</scope>
    <source>
        <strain evidence="3">Southern Brazil</strain>
    </source>
</reference>
<feature type="compositionally biased region" description="Pro residues" evidence="1">
    <location>
        <begin position="217"/>
        <end position="228"/>
    </location>
</feature>
<keyword evidence="4" id="KW-1185">Reference proteome</keyword>
<protein>
    <submittedName>
        <fullName evidence="3">PP78/83</fullName>
    </submittedName>
</protein>
<proteinExistence type="predicted"/>
<dbReference type="Proteomes" id="UP000201861">
    <property type="component" value="Segment"/>
</dbReference>
<dbReference type="KEGG" id="vg:27429815"/>
<evidence type="ECO:0000259" key="2">
    <source>
        <dbReference type="PROSITE" id="PS51082"/>
    </source>
</evidence>
<dbReference type="OrthoDB" id="41075at10239"/>
<organism evidence="3 4">
    <name type="scientific">Urbanus proteus nucleopolyhedrovirus</name>
    <dbReference type="NCBI Taxonomy" id="1675866"/>
    <lineage>
        <taxon>Viruses</taxon>
        <taxon>Viruses incertae sedis</taxon>
        <taxon>Naldaviricetes</taxon>
        <taxon>Lefavirales</taxon>
        <taxon>Baculoviridae</taxon>
        <taxon>Alphabaculovirus</taxon>
        <taxon>Alphabaculovirus urprotei</taxon>
    </lineage>
</organism>
<dbReference type="EMBL" id="KR011717">
    <property type="protein sequence ID" value="AKR17333.1"/>
    <property type="molecule type" value="Genomic_DNA"/>
</dbReference>
<gene>
    <name evidence="3" type="primary">pp78/83</name>
</gene>
<feature type="region of interest" description="Disordered" evidence="1">
    <location>
        <begin position="198"/>
        <end position="231"/>
    </location>
</feature>
<evidence type="ECO:0000256" key="1">
    <source>
        <dbReference type="SAM" id="MobiDB-lite"/>
    </source>
</evidence>
<evidence type="ECO:0000313" key="3">
    <source>
        <dbReference type="EMBL" id="AKR17333.1"/>
    </source>
</evidence>
<name>A0A162GUC7_9ABAC</name>
<dbReference type="InterPro" id="IPR003124">
    <property type="entry name" value="WH2_dom"/>
</dbReference>
<accession>A0A162GUC7</accession>